<sequence length="100" mass="11413">MYIIDVKPIPPHNRNNKDVYLDYLKHLKESVATLREIVEKARVGKPLDCSLASACRYTKHSQELVEYLIGTCLTNLNKGDKHIASTPVTRKKTSHFYGPM</sequence>
<protein>
    <submittedName>
        <fullName evidence="1">Uncharacterized protein</fullName>
    </submittedName>
</protein>
<proteinExistence type="predicted"/>
<evidence type="ECO:0000313" key="1">
    <source>
        <dbReference type="EMBL" id="GFC78004.1"/>
    </source>
</evidence>
<name>A0A699R4F2_TANCI</name>
<dbReference type="AlphaFoldDB" id="A0A699R4F2"/>
<dbReference type="EMBL" id="BKCJ011063611">
    <property type="protein sequence ID" value="GFC78004.1"/>
    <property type="molecule type" value="Genomic_DNA"/>
</dbReference>
<accession>A0A699R4F2</accession>
<comment type="caution">
    <text evidence="1">The sequence shown here is derived from an EMBL/GenBank/DDBJ whole genome shotgun (WGS) entry which is preliminary data.</text>
</comment>
<gene>
    <name evidence="1" type="ORF">Tci_849974</name>
</gene>
<reference evidence="1" key="1">
    <citation type="journal article" date="2019" name="Sci. Rep.">
        <title>Draft genome of Tanacetum cinerariifolium, the natural source of mosquito coil.</title>
        <authorList>
            <person name="Yamashiro T."/>
            <person name="Shiraishi A."/>
            <person name="Satake H."/>
            <person name="Nakayama K."/>
        </authorList>
    </citation>
    <scope>NUCLEOTIDE SEQUENCE</scope>
</reference>
<organism evidence="1">
    <name type="scientific">Tanacetum cinerariifolium</name>
    <name type="common">Dalmatian daisy</name>
    <name type="synonym">Chrysanthemum cinerariifolium</name>
    <dbReference type="NCBI Taxonomy" id="118510"/>
    <lineage>
        <taxon>Eukaryota</taxon>
        <taxon>Viridiplantae</taxon>
        <taxon>Streptophyta</taxon>
        <taxon>Embryophyta</taxon>
        <taxon>Tracheophyta</taxon>
        <taxon>Spermatophyta</taxon>
        <taxon>Magnoliopsida</taxon>
        <taxon>eudicotyledons</taxon>
        <taxon>Gunneridae</taxon>
        <taxon>Pentapetalae</taxon>
        <taxon>asterids</taxon>
        <taxon>campanulids</taxon>
        <taxon>Asterales</taxon>
        <taxon>Asteraceae</taxon>
        <taxon>Asteroideae</taxon>
        <taxon>Anthemideae</taxon>
        <taxon>Anthemidinae</taxon>
        <taxon>Tanacetum</taxon>
    </lineage>
</organism>